<dbReference type="GeneID" id="20667524"/>
<organism evidence="7 8">
    <name type="scientific">Heterobasidion irregulare (strain TC 32-1)</name>
    <dbReference type="NCBI Taxonomy" id="747525"/>
    <lineage>
        <taxon>Eukaryota</taxon>
        <taxon>Fungi</taxon>
        <taxon>Dikarya</taxon>
        <taxon>Basidiomycota</taxon>
        <taxon>Agaricomycotina</taxon>
        <taxon>Agaricomycetes</taxon>
        <taxon>Russulales</taxon>
        <taxon>Bondarzewiaceae</taxon>
        <taxon>Heterobasidion</taxon>
        <taxon>Heterobasidion annosum species complex</taxon>
    </lineage>
</organism>
<dbReference type="PANTHER" id="PTHR23112:SF37">
    <property type="entry name" value="G PROTEIN-COUPLED RECEPTOR GPR1"/>
    <property type="match status" value="1"/>
</dbReference>
<keyword evidence="8" id="KW-1185">Reference proteome</keyword>
<feature type="transmembrane region" description="Helical" evidence="6">
    <location>
        <begin position="86"/>
        <end position="106"/>
    </location>
</feature>
<dbReference type="SUPFAM" id="SSF81321">
    <property type="entry name" value="Family A G protein-coupled receptor-like"/>
    <property type="match status" value="1"/>
</dbReference>
<feature type="transmembrane region" description="Helical" evidence="6">
    <location>
        <begin position="270"/>
        <end position="291"/>
    </location>
</feature>
<reference evidence="7 8" key="1">
    <citation type="journal article" date="2012" name="New Phytol.">
        <title>Insight into trade-off between wood decay and parasitism from the genome of a fungal forest pathogen.</title>
        <authorList>
            <person name="Olson A."/>
            <person name="Aerts A."/>
            <person name="Asiegbu F."/>
            <person name="Belbahri L."/>
            <person name="Bouzid O."/>
            <person name="Broberg A."/>
            <person name="Canback B."/>
            <person name="Coutinho P.M."/>
            <person name="Cullen D."/>
            <person name="Dalman K."/>
            <person name="Deflorio G."/>
            <person name="van Diepen L.T."/>
            <person name="Dunand C."/>
            <person name="Duplessis S."/>
            <person name="Durling M."/>
            <person name="Gonthier P."/>
            <person name="Grimwood J."/>
            <person name="Fossdal C.G."/>
            <person name="Hansson D."/>
            <person name="Henrissat B."/>
            <person name="Hietala A."/>
            <person name="Himmelstrand K."/>
            <person name="Hoffmeister D."/>
            <person name="Hogberg N."/>
            <person name="James T.Y."/>
            <person name="Karlsson M."/>
            <person name="Kohler A."/>
            <person name="Kues U."/>
            <person name="Lee Y.H."/>
            <person name="Lin Y.C."/>
            <person name="Lind M."/>
            <person name="Lindquist E."/>
            <person name="Lombard V."/>
            <person name="Lucas S."/>
            <person name="Lunden K."/>
            <person name="Morin E."/>
            <person name="Murat C."/>
            <person name="Park J."/>
            <person name="Raffaello T."/>
            <person name="Rouze P."/>
            <person name="Salamov A."/>
            <person name="Schmutz J."/>
            <person name="Solheim H."/>
            <person name="Stahlberg J."/>
            <person name="Velez H."/>
            <person name="de Vries R.P."/>
            <person name="Wiebenga A."/>
            <person name="Woodward S."/>
            <person name="Yakovlev I."/>
            <person name="Garbelotto M."/>
            <person name="Martin F."/>
            <person name="Grigoriev I.V."/>
            <person name="Stenlid J."/>
        </authorList>
    </citation>
    <scope>NUCLEOTIDE SEQUENCE [LARGE SCALE GENOMIC DNA]</scope>
    <source>
        <strain evidence="7 8">TC 32-1</strain>
    </source>
</reference>
<gene>
    <name evidence="7" type="ORF">HETIRDRAFT_154814</name>
</gene>
<protein>
    <submittedName>
        <fullName evidence="7">Uncharacterized protein</fullName>
    </submittedName>
</protein>
<dbReference type="KEGG" id="hir:HETIRDRAFT_154814"/>
<dbReference type="Gene3D" id="1.20.1070.10">
    <property type="entry name" value="Rhodopsin 7-helix transmembrane proteins"/>
    <property type="match status" value="1"/>
</dbReference>
<dbReference type="GO" id="GO:0005886">
    <property type="term" value="C:plasma membrane"/>
    <property type="evidence" value="ECO:0007669"/>
    <property type="project" value="TreeGrafter"/>
</dbReference>
<sequence>MSNVPPGIVCTAEEYALSLSTDDNPYPTITCLTHGQNIGVLLTVEAALISLCSIAFLFTLIIRNVYRHWTQVPWNKWRLLQEPMDIFMMSLFCSDFLQAFGMVMNIKWVHEAKLYSGDYCTAQGAIQQLGETGVAMATFVISVHTFIAVMWRKGTHSRLAAFCIVGFIWLFVALFVGLGVGLHRSPGDLYDVPTPFWCWVGGRFLAERIAGEYFWLWLALSTSLLVYVPLYFWSQGRLSVDPHKWWRFRMHRPMVVEDTDGRKRRAMAMLAYPLIYAILVLPLTVVRWINFGLEAHGTDAPSVFNFVVIVVFSLSGAANVTLLLTTRPQLLLFSKPNVVVVAEGRAPSPSPIRRGSSKPSLGDASSQEPMQLGRLNDDMGWNLPSGRMSVASSYMSTDMP</sequence>
<evidence type="ECO:0000256" key="5">
    <source>
        <dbReference type="SAM" id="MobiDB-lite"/>
    </source>
</evidence>
<evidence type="ECO:0000256" key="1">
    <source>
        <dbReference type="ARBA" id="ARBA00004141"/>
    </source>
</evidence>
<dbReference type="InParanoid" id="W4K3V0"/>
<proteinExistence type="predicted"/>
<dbReference type="PANTHER" id="PTHR23112">
    <property type="entry name" value="G PROTEIN-COUPLED RECEPTOR 157-RELATED"/>
    <property type="match status" value="1"/>
</dbReference>
<accession>W4K3V0</accession>
<feature type="transmembrane region" description="Helical" evidence="6">
    <location>
        <begin position="214"/>
        <end position="234"/>
    </location>
</feature>
<evidence type="ECO:0000313" key="8">
    <source>
        <dbReference type="Proteomes" id="UP000030671"/>
    </source>
</evidence>
<dbReference type="Proteomes" id="UP000030671">
    <property type="component" value="Unassembled WGS sequence"/>
</dbReference>
<evidence type="ECO:0000256" key="6">
    <source>
        <dbReference type="SAM" id="Phobius"/>
    </source>
</evidence>
<keyword evidence="4 6" id="KW-0472">Membrane</keyword>
<dbReference type="GO" id="GO:0004930">
    <property type="term" value="F:G protein-coupled receptor activity"/>
    <property type="evidence" value="ECO:0007669"/>
    <property type="project" value="TreeGrafter"/>
</dbReference>
<evidence type="ECO:0000313" key="7">
    <source>
        <dbReference type="EMBL" id="ETW80487.1"/>
    </source>
</evidence>
<evidence type="ECO:0000256" key="4">
    <source>
        <dbReference type="ARBA" id="ARBA00023136"/>
    </source>
</evidence>
<keyword evidence="2 6" id="KW-0812">Transmembrane</keyword>
<comment type="subcellular location">
    <subcellularLocation>
        <location evidence="1">Membrane</location>
        <topology evidence="1">Multi-pass membrane protein</topology>
    </subcellularLocation>
</comment>
<feature type="transmembrane region" description="Helical" evidence="6">
    <location>
        <begin position="303"/>
        <end position="325"/>
    </location>
</feature>
<evidence type="ECO:0000256" key="3">
    <source>
        <dbReference type="ARBA" id="ARBA00022989"/>
    </source>
</evidence>
<evidence type="ECO:0000256" key="2">
    <source>
        <dbReference type="ARBA" id="ARBA00022692"/>
    </source>
</evidence>
<feature type="region of interest" description="Disordered" evidence="5">
    <location>
        <begin position="345"/>
        <end position="400"/>
    </location>
</feature>
<feature type="transmembrane region" description="Helical" evidence="6">
    <location>
        <begin position="159"/>
        <end position="182"/>
    </location>
</feature>
<feature type="compositionally biased region" description="Polar residues" evidence="5">
    <location>
        <begin position="390"/>
        <end position="400"/>
    </location>
</feature>
<dbReference type="OrthoDB" id="100006at2759"/>
<feature type="transmembrane region" description="Helical" evidence="6">
    <location>
        <begin position="46"/>
        <end position="66"/>
    </location>
</feature>
<feature type="transmembrane region" description="Helical" evidence="6">
    <location>
        <begin position="134"/>
        <end position="152"/>
    </location>
</feature>
<dbReference type="GO" id="GO:0007189">
    <property type="term" value="P:adenylate cyclase-activating G protein-coupled receptor signaling pathway"/>
    <property type="evidence" value="ECO:0007669"/>
    <property type="project" value="TreeGrafter"/>
</dbReference>
<feature type="compositionally biased region" description="Polar residues" evidence="5">
    <location>
        <begin position="357"/>
        <end position="369"/>
    </location>
</feature>
<keyword evidence="3 6" id="KW-1133">Transmembrane helix</keyword>
<dbReference type="STRING" id="747525.W4K3V0"/>
<dbReference type="HOGENOM" id="CLU_027149_0_1_1"/>
<dbReference type="eggNOG" id="ENOG502SHFR">
    <property type="taxonomic scope" value="Eukaryota"/>
</dbReference>
<dbReference type="RefSeq" id="XP_009547227.1">
    <property type="nucleotide sequence ID" value="XM_009548932.1"/>
</dbReference>
<dbReference type="EMBL" id="KI925459">
    <property type="protein sequence ID" value="ETW80487.1"/>
    <property type="molecule type" value="Genomic_DNA"/>
</dbReference>
<name>W4K3V0_HETIT</name>
<dbReference type="AlphaFoldDB" id="W4K3V0"/>